<accession>A0A329M4W4</accession>
<keyword evidence="3" id="KW-1185">Reference proteome</keyword>
<name>A0A329M4W4_9BACL</name>
<evidence type="ECO:0000313" key="2">
    <source>
        <dbReference type="EMBL" id="RAV14904.1"/>
    </source>
</evidence>
<gene>
    <name evidence="2" type="ORF">DQG23_31225</name>
</gene>
<feature type="region of interest" description="Disordered" evidence="1">
    <location>
        <begin position="1"/>
        <end position="29"/>
    </location>
</feature>
<dbReference type="Proteomes" id="UP000250369">
    <property type="component" value="Unassembled WGS sequence"/>
</dbReference>
<dbReference type="EMBL" id="QMFB01000025">
    <property type="protein sequence ID" value="RAV14904.1"/>
    <property type="molecule type" value="Genomic_DNA"/>
</dbReference>
<reference evidence="2 3" key="1">
    <citation type="journal article" date="2009" name="Int. J. Syst. Evol. Microbiol.">
        <title>Paenibacillus contaminans sp. nov., isolated from a contaminated laboratory plate.</title>
        <authorList>
            <person name="Chou J.H."/>
            <person name="Lee J.H."/>
            <person name="Lin M.C."/>
            <person name="Chang P.S."/>
            <person name="Arun A.B."/>
            <person name="Young C.C."/>
            <person name="Chen W.M."/>
        </authorList>
    </citation>
    <scope>NUCLEOTIDE SEQUENCE [LARGE SCALE GENOMIC DNA]</scope>
    <source>
        <strain evidence="2 3">CKOBP-6</strain>
    </source>
</reference>
<evidence type="ECO:0000313" key="3">
    <source>
        <dbReference type="Proteomes" id="UP000250369"/>
    </source>
</evidence>
<proteinExistence type="predicted"/>
<sequence length="65" mass="6803">MLTESTIKSEACAASIPSKSQTSGRPLPLDPTGLLLVADHHAAHSKPLRHTCAMRKKIGGGSRAL</sequence>
<comment type="caution">
    <text evidence="2">The sequence shown here is derived from an EMBL/GenBank/DDBJ whole genome shotgun (WGS) entry which is preliminary data.</text>
</comment>
<dbReference type="AlphaFoldDB" id="A0A329M4W4"/>
<protein>
    <submittedName>
        <fullName evidence="2">Uncharacterized protein</fullName>
    </submittedName>
</protein>
<evidence type="ECO:0000256" key="1">
    <source>
        <dbReference type="SAM" id="MobiDB-lite"/>
    </source>
</evidence>
<organism evidence="2 3">
    <name type="scientific">Paenibacillus contaminans</name>
    <dbReference type="NCBI Taxonomy" id="450362"/>
    <lineage>
        <taxon>Bacteria</taxon>
        <taxon>Bacillati</taxon>
        <taxon>Bacillota</taxon>
        <taxon>Bacilli</taxon>
        <taxon>Bacillales</taxon>
        <taxon>Paenibacillaceae</taxon>
        <taxon>Paenibacillus</taxon>
    </lineage>
</organism>